<accession>A0A2V5L5E4</accession>
<evidence type="ECO:0000259" key="2">
    <source>
        <dbReference type="Pfam" id="PF00535"/>
    </source>
</evidence>
<dbReference type="InterPro" id="IPR029044">
    <property type="entry name" value="Nucleotide-diphossugar_trans"/>
</dbReference>
<dbReference type="Proteomes" id="UP000247832">
    <property type="component" value="Unassembled WGS sequence"/>
</dbReference>
<dbReference type="SUPFAM" id="SSF53448">
    <property type="entry name" value="Nucleotide-diphospho-sugar transferases"/>
    <property type="match status" value="1"/>
</dbReference>
<sequence>MTYLGQAKAASFEQDHLHEELPHPPVPPLVHRHPSVSLVIPTLNEARNLPWVLRRIPPFVDQVVIVDGRSVDDTVKVARAVRPNVDIVLEPEKGKGAAIRAGFAASTGDLIVMIDADGSMDPGEIGWYTELLSSGFDFVKGSRYLTGGTSDDLTWLRGQGNRALTGLANVACHRHFSDLCYGYVGLRRQVLPLLELASSGFEIETELAVRAALAGLRIAEVPTHELNRLSGTSNLRTFRDGWRVLHTLVKEWYVWDSPTAGAPAESILRVRYHELPVEITRSPDDPAALLAPATGI</sequence>
<dbReference type="PANTHER" id="PTHR48090">
    <property type="entry name" value="UNDECAPRENYL-PHOSPHATE 4-DEOXY-4-FORMAMIDO-L-ARABINOSE TRANSFERASE-RELATED"/>
    <property type="match status" value="1"/>
</dbReference>
<organism evidence="3 4">
    <name type="scientific">Arthrobacter livingstonensis</name>
    <dbReference type="NCBI Taxonomy" id="670078"/>
    <lineage>
        <taxon>Bacteria</taxon>
        <taxon>Bacillati</taxon>
        <taxon>Actinomycetota</taxon>
        <taxon>Actinomycetes</taxon>
        <taxon>Micrococcales</taxon>
        <taxon>Micrococcaceae</taxon>
        <taxon>Arthrobacter</taxon>
    </lineage>
</organism>
<comment type="caution">
    <text evidence="3">The sequence shown here is derived from an EMBL/GenBank/DDBJ whole genome shotgun (WGS) entry which is preliminary data.</text>
</comment>
<dbReference type="AlphaFoldDB" id="A0A2V5L5E4"/>
<evidence type="ECO:0000313" key="4">
    <source>
        <dbReference type="Proteomes" id="UP000247832"/>
    </source>
</evidence>
<dbReference type="PANTHER" id="PTHR48090:SF7">
    <property type="entry name" value="RFBJ PROTEIN"/>
    <property type="match status" value="1"/>
</dbReference>
<feature type="domain" description="Glycosyltransferase 2-like" evidence="2">
    <location>
        <begin position="37"/>
        <end position="191"/>
    </location>
</feature>
<dbReference type="CDD" id="cd04179">
    <property type="entry name" value="DPM_DPG-synthase_like"/>
    <property type="match status" value="1"/>
</dbReference>
<evidence type="ECO:0000256" key="1">
    <source>
        <dbReference type="ARBA" id="ARBA00006739"/>
    </source>
</evidence>
<dbReference type="Gene3D" id="3.90.550.10">
    <property type="entry name" value="Spore Coat Polysaccharide Biosynthesis Protein SpsA, Chain A"/>
    <property type="match status" value="1"/>
</dbReference>
<keyword evidence="4" id="KW-1185">Reference proteome</keyword>
<comment type="similarity">
    <text evidence="1">Belongs to the glycosyltransferase 2 family.</text>
</comment>
<dbReference type="InterPro" id="IPR050256">
    <property type="entry name" value="Glycosyltransferase_2"/>
</dbReference>
<dbReference type="Pfam" id="PF00535">
    <property type="entry name" value="Glycos_transf_2"/>
    <property type="match status" value="1"/>
</dbReference>
<keyword evidence="3" id="KW-0808">Transferase</keyword>
<dbReference type="RefSeq" id="WP_110502089.1">
    <property type="nucleotide sequence ID" value="NZ_QJVD01000020.1"/>
</dbReference>
<proteinExistence type="inferred from homology"/>
<dbReference type="EMBL" id="QJVD01000020">
    <property type="protein sequence ID" value="PYI65812.1"/>
    <property type="molecule type" value="Genomic_DNA"/>
</dbReference>
<evidence type="ECO:0000313" key="3">
    <source>
        <dbReference type="EMBL" id="PYI65812.1"/>
    </source>
</evidence>
<name>A0A2V5L5E4_9MICC</name>
<reference evidence="3 4" key="1">
    <citation type="submission" date="2018-05" db="EMBL/GenBank/DDBJ databases">
        <title>Genetic diversity of glacier-inhabiting Cryobacterium bacteria in China and description of Cryobacterium mengkeensis sp. nov. and Arthrobacter glacialis sp. nov.</title>
        <authorList>
            <person name="Liu Q."/>
            <person name="Xin Y.-H."/>
        </authorList>
    </citation>
    <scope>NUCLEOTIDE SEQUENCE [LARGE SCALE GENOMIC DNA]</scope>
    <source>
        <strain evidence="3 4">LI2</strain>
    </source>
</reference>
<gene>
    <name evidence="3" type="ORF">CVV68_16410</name>
</gene>
<protein>
    <submittedName>
        <fullName evidence="3">Glycosyl transferase family 2</fullName>
    </submittedName>
</protein>
<dbReference type="InterPro" id="IPR001173">
    <property type="entry name" value="Glyco_trans_2-like"/>
</dbReference>
<dbReference type="GO" id="GO:0016740">
    <property type="term" value="F:transferase activity"/>
    <property type="evidence" value="ECO:0007669"/>
    <property type="project" value="UniProtKB-KW"/>
</dbReference>
<dbReference type="OrthoDB" id="3177103at2"/>